<dbReference type="VEuPathDB" id="PiroplasmaDB:BEWA_020010"/>
<proteinExistence type="predicted"/>
<dbReference type="OrthoDB" id="311468at2759"/>
<keyword evidence="2" id="KW-1185">Reference proteome</keyword>
<dbReference type="Proteomes" id="UP000031512">
    <property type="component" value="Chromosome 1"/>
</dbReference>
<reference evidence="1 2" key="1">
    <citation type="journal article" date="2012" name="BMC Genomics">
        <title>Comparative genomic analysis and phylogenetic position of Theileria equi.</title>
        <authorList>
            <person name="Kappmeyer L.S."/>
            <person name="Thiagarajan M."/>
            <person name="Herndon D.R."/>
            <person name="Ramsay J.D."/>
            <person name="Caler E."/>
            <person name="Djikeng A."/>
            <person name="Gillespie J.J."/>
            <person name="Lau A.O."/>
            <person name="Roalson E.H."/>
            <person name="Silva J.C."/>
            <person name="Silva M.G."/>
            <person name="Suarez C.E."/>
            <person name="Ueti M.W."/>
            <person name="Nene V.M."/>
            <person name="Mealey R.H."/>
            <person name="Knowles D.P."/>
            <person name="Brayton K.A."/>
        </authorList>
    </citation>
    <scope>NUCLEOTIDE SEQUENCE [LARGE SCALE GENOMIC DNA]</scope>
    <source>
        <strain evidence="1 2">WA</strain>
    </source>
</reference>
<dbReference type="KEGG" id="beq:BEWA_020010"/>
<organism evidence="1 2">
    <name type="scientific">Theileria equi strain WA</name>
    <dbReference type="NCBI Taxonomy" id="1537102"/>
    <lineage>
        <taxon>Eukaryota</taxon>
        <taxon>Sar</taxon>
        <taxon>Alveolata</taxon>
        <taxon>Apicomplexa</taxon>
        <taxon>Aconoidasida</taxon>
        <taxon>Piroplasmida</taxon>
        <taxon>Theileriidae</taxon>
        <taxon>Theileria</taxon>
    </lineage>
</organism>
<name>L0AUC2_THEEQ</name>
<accession>L0AUC2</accession>
<gene>
    <name evidence="1" type="ORF">BEWA_020010</name>
</gene>
<sequence>MTAHEASLYDRKVGGKLKLKGLSKVKGTRKGSETYQKEDFDDEKQILGTGRIVSSSKTIQGFETRFMDEARVNDILLIKHPLTHSNEERRIEAVLSHRTIHINEPFSGDLITTCPFYLRRCKDKNHDEIAKDKTSEPMRKRHQSTVTVRKKTGMWSYKTETKVVKSDLSAEDRLNERIKLSRDKYCW</sequence>
<evidence type="ECO:0000313" key="2">
    <source>
        <dbReference type="Proteomes" id="UP000031512"/>
    </source>
</evidence>
<dbReference type="STRING" id="1537102.L0AUC2"/>
<protein>
    <submittedName>
        <fullName evidence="1">Uncharacterized protein</fullName>
    </submittedName>
</protein>
<dbReference type="RefSeq" id="XP_004828821.1">
    <property type="nucleotide sequence ID" value="XM_004828764.1"/>
</dbReference>
<dbReference type="AlphaFoldDB" id="L0AUC2"/>
<dbReference type="eggNOG" id="ENOG502RY1S">
    <property type="taxonomic scope" value="Eukaryota"/>
</dbReference>
<dbReference type="GeneID" id="15806138"/>
<evidence type="ECO:0000313" key="1">
    <source>
        <dbReference type="EMBL" id="AFZ79155.1"/>
    </source>
</evidence>
<dbReference type="EMBL" id="CP001669">
    <property type="protein sequence ID" value="AFZ79155.1"/>
    <property type="molecule type" value="Genomic_DNA"/>
</dbReference>